<accession>A0A1I0S740</accession>
<organism evidence="1 2">
    <name type="scientific">Chitinophaga arvensicola</name>
    <dbReference type="NCBI Taxonomy" id="29529"/>
    <lineage>
        <taxon>Bacteria</taxon>
        <taxon>Pseudomonadati</taxon>
        <taxon>Bacteroidota</taxon>
        <taxon>Chitinophagia</taxon>
        <taxon>Chitinophagales</taxon>
        <taxon>Chitinophagaceae</taxon>
        <taxon>Chitinophaga</taxon>
    </lineage>
</organism>
<dbReference type="EMBL" id="FOJG01000002">
    <property type="protein sequence ID" value="SEW51564.1"/>
    <property type="molecule type" value="Genomic_DNA"/>
</dbReference>
<dbReference type="AlphaFoldDB" id="A0A1I0S740"/>
<dbReference type="Gene3D" id="1.20.120.450">
    <property type="entry name" value="dinb family like domain"/>
    <property type="match status" value="1"/>
</dbReference>
<keyword evidence="2" id="KW-1185">Reference proteome</keyword>
<dbReference type="InterPro" id="IPR034660">
    <property type="entry name" value="DinB/YfiT-like"/>
</dbReference>
<dbReference type="SUPFAM" id="SSF109854">
    <property type="entry name" value="DinB/YfiT-like putative metalloenzymes"/>
    <property type="match status" value="1"/>
</dbReference>
<evidence type="ECO:0008006" key="3">
    <source>
        <dbReference type="Google" id="ProtNLM"/>
    </source>
</evidence>
<dbReference type="STRING" id="29529.SAMN04488122_4319"/>
<name>A0A1I0S740_9BACT</name>
<protein>
    <recommendedName>
        <fullName evidence="3">DinB superfamily protein</fullName>
    </recommendedName>
</protein>
<proteinExistence type="predicted"/>
<evidence type="ECO:0000313" key="2">
    <source>
        <dbReference type="Proteomes" id="UP000199310"/>
    </source>
</evidence>
<evidence type="ECO:0000313" key="1">
    <source>
        <dbReference type="EMBL" id="SEW51564.1"/>
    </source>
</evidence>
<reference evidence="2" key="1">
    <citation type="submission" date="2016-10" db="EMBL/GenBank/DDBJ databases">
        <authorList>
            <person name="Varghese N."/>
            <person name="Submissions S."/>
        </authorList>
    </citation>
    <scope>NUCLEOTIDE SEQUENCE [LARGE SCALE GENOMIC DNA]</scope>
    <source>
        <strain evidence="2">DSM 3695</strain>
    </source>
</reference>
<dbReference type="Proteomes" id="UP000199310">
    <property type="component" value="Unassembled WGS sequence"/>
</dbReference>
<sequence>MSNVIIATLCRNFLAAIDMAHQVLVLAPEELLEKDRRFFYMAYHSLIFLDYYLSDPVRDFHPKLSYTIHHADVLPAEAVDDVLPDRIYTKDELLTFLRETRGKCETQFRQMTGEKLLERWITDNEVDMHGLCPPLVSHYSRLEILLYNLRHLQHHTGQLNLLLRLKANVAADWVSQSPCL</sequence>
<gene>
    <name evidence="1" type="ORF">SAMN04488122_4319</name>
</gene>